<dbReference type="EMBL" id="RPHB01000002">
    <property type="protein sequence ID" value="MBW3467035.1"/>
    <property type="molecule type" value="Genomic_DNA"/>
</dbReference>
<evidence type="ECO:0000256" key="1">
    <source>
        <dbReference type="ARBA" id="ARBA00004651"/>
    </source>
</evidence>
<dbReference type="PANTHER" id="PTHR30572:SF18">
    <property type="entry name" value="ABC-TYPE MACROLIDE FAMILY EXPORT SYSTEM PERMEASE COMPONENT 2"/>
    <property type="match status" value="1"/>
</dbReference>
<feature type="transmembrane region" description="Helical" evidence="6">
    <location>
        <begin position="20"/>
        <end position="41"/>
    </location>
</feature>
<organism evidence="9 10">
    <name type="scientific">Arthrospiribacter ruber</name>
    <dbReference type="NCBI Taxonomy" id="2487934"/>
    <lineage>
        <taxon>Bacteria</taxon>
        <taxon>Pseudomonadati</taxon>
        <taxon>Bacteroidota</taxon>
        <taxon>Cytophagia</taxon>
        <taxon>Cytophagales</taxon>
        <taxon>Cyclobacteriaceae</taxon>
        <taxon>Arthrospiribacter</taxon>
    </lineage>
</organism>
<feature type="domain" description="ABC3 transporter permease C-terminal" evidence="7">
    <location>
        <begin position="290"/>
        <end position="403"/>
    </location>
</feature>
<dbReference type="InterPro" id="IPR025857">
    <property type="entry name" value="MacB_PCD"/>
</dbReference>
<dbReference type="PROSITE" id="PS51257">
    <property type="entry name" value="PROKAR_LIPOPROTEIN"/>
    <property type="match status" value="1"/>
</dbReference>
<dbReference type="Pfam" id="PF12704">
    <property type="entry name" value="MacB_PCD"/>
    <property type="match status" value="1"/>
</dbReference>
<gene>
    <name evidence="9" type="ORF">EGN73_04320</name>
</gene>
<dbReference type="PANTHER" id="PTHR30572">
    <property type="entry name" value="MEMBRANE COMPONENT OF TRANSPORTER-RELATED"/>
    <property type="match status" value="1"/>
</dbReference>
<keyword evidence="4 6" id="KW-1133">Transmembrane helix</keyword>
<feature type="transmembrane region" description="Helical" evidence="6">
    <location>
        <begin position="710"/>
        <end position="732"/>
    </location>
</feature>
<keyword evidence="3 6" id="KW-0812">Transmembrane</keyword>
<keyword evidence="5 6" id="KW-0472">Membrane</keyword>
<sequence length="789" mass="88624">MLRHNLLLIIRNFKKFESTIYINILGLTTGIACALLIFLWVSDELSVDKFHEKDSRLYQVMVNRQSGTGVQTEEMTPAFLAEALEEEMPEVEMAVTTASIQGFDDIRLTVGFEDQNLKEMGRFVGKDFFNMFSYELLHGNPEQVLAEKNSIVLSETLALKLFKSADAAIGKIVTLKVKEEGFVVSGVFKDLPANSSHQFDFLISWDAYKEFLQPQWYGWDELLYRTYILLPEDIDLDLFNSKIADFIKTKYKETPDQLFVRPYSSGYLHGKYENGVQAGGRIEYVKLFSIIAVFLLIIACINFMNLSTAKAFSRAKEVGIKKSMGASRRTLMLQYLTESYMLTLLATLFALGLVIMVLPYFNLLTGKSLSLIFELRLALAIVGVVAFTGFFSGSYPALYLSGFKPVLVLKGKLQTGKGELSVRQGLVVFQFALSVIFIVAVWVVYQQIDLIQTKNLGYDKDNVIYFDSEGFQGIGQDLSFLSEVRNIPGVLHASGTSEIIVNPSAIMSGLSWPGKNPSEEYVFNGAGVMEGMIELLGMKIKEGRSFSYDFQSDSDQIIINEAALEVMGLEDPIGQVIDFYGDAEIVGVVKNFHYKSLYEEVKPFVFVLERGAMQFMVKLELGKEQESLAKIEEVYKKFNPGYNFNFKFLDQDYQALYASEQRIGMLSRHFAGVAVIISCLGLFGLAAFTAERRTKEIGIRKVLGSSEWKIIKLLSGDFAKMVLIAIAIALPLSYYLTGNWLNNFAYKIDLKWWYFAGAGILTMVIALMTVSFQSIKAALANPVDSLRSE</sequence>
<keyword evidence="10" id="KW-1185">Reference proteome</keyword>
<dbReference type="InterPro" id="IPR050250">
    <property type="entry name" value="Macrolide_Exporter_MacB"/>
</dbReference>
<feature type="domain" description="ABC3 transporter permease C-terminal" evidence="7">
    <location>
        <begin position="670"/>
        <end position="778"/>
    </location>
</feature>
<dbReference type="GO" id="GO:0005886">
    <property type="term" value="C:plasma membrane"/>
    <property type="evidence" value="ECO:0007669"/>
    <property type="project" value="UniProtKB-SubCell"/>
</dbReference>
<comment type="subcellular location">
    <subcellularLocation>
        <location evidence="1">Cell membrane</location>
        <topology evidence="1">Multi-pass membrane protein</topology>
    </subcellularLocation>
</comment>
<evidence type="ECO:0000259" key="7">
    <source>
        <dbReference type="Pfam" id="PF02687"/>
    </source>
</evidence>
<feature type="transmembrane region" description="Helical" evidence="6">
    <location>
        <begin position="425"/>
        <end position="445"/>
    </location>
</feature>
<evidence type="ECO:0000313" key="10">
    <source>
        <dbReference type="Proteomes" id="UP000727490"/>
    </source>
</evidence>
<reference evidence="9 10" key="1">
    <citation type="journal article" date="2020" name="Syst. Appl. Microbiol.">
        <title>Arthrospiribacter ruber gen. nov., sp. nov., a novel bacterium isolated from Arthrospira cultures.</title>
        <authorList>
            <person name="Waleron M."/>
            <person name="Misztak A."/>
            <person name="Waleron M.M."/>
            <person name="Furmaniak M."/>
            <person name="Mrozik A."/>
            <person name="Waleron K."/>
        </authorList>
    </citation>
    <scope>NUCLEOTIDE SEQUENCE [LARGE SCALE GENOMIC DNA]</scope>
    <source>
        <strain evidence="9 10">DPMB0001</strain>
    </source>
</reference>
<evidence type="ECO:0000256" key="4">
    <source>
        <dbReference type="ARBA" id="ARBA00022989"/>
    </source>
</evidence>
<evidence type="ECO:0000256" key="6">
    <source>
        <dbReference type="SAM" id="Phobius"/>
    </source>
</evidence>
<keyword evidence="2" id="KW-1003">Cell membrane</keyword>
<feature type="domain" description="MacB-like periplasmic core" evidence="8">
    <location>
        <begin position="22"/>
        <end position="244"/>
    </location>
</feature>
<dbReference type="AlphaFoldDB" id="A0A951MCL4"/>
<feature type="transmembrane region" description="Helical" evidence="6">
    <location>
        <begin position="752"/>
        <end position="772"/>
    </location>
</feature>
<comment type="caution">
    <text evidence="9">The sequence shown here is derived from an EMBL/GenBank/DDBJ whole genome shotgun (WGS) entry which is preliminary data.</text>
</comment>
<dbReference type="RefSeq" id="WP_219287244.1">
    <property type="nucleotide sequence ID" value="NZ_RPHB01000002.1"/>
</dbReference>
<feature type="transmembrane region" description="Helical" evidence="6">
    <location>
        <begin position="284"/>
        <end position="304"/>
    </location>
</feature>
<evidence type="ECO:0000256" key="2">
    <source>
        <dbReference type="ARBA" id="ARBA00022475"/>
    </source>
</evidence>
<evidence type="ECO:0000256" key="5">
    <source>
        <dbReference type="ARBA" id="ARBA00023136"/>
    </source>
</evidence>
<evidence type="ECO:0000259" key="8">
    <source>
        <dbReference type="Pfam" id="PF12704"/>
    </source>
</evidence>
<feature type="transmembrane region" description="Helical" evidence="6">
    <location>
        <begin position="670"/>
        <end position="690"/>
    </location>
</feature>
<accession>A0A951MCL4</accession>
<feature type="transmembrane region" description="Helical" evidence="6">
    <location>
        <begin position="340"/>
        <end position="361"/>
    </location>
</feature>
<dbReference type="Pfam" id="PF02687">
    <property type="entry name" value="FtsX"/>
    <property type="match status" value="2"/>
</dbReference>
<proteinExistence type="predicted"/>
<dbReference type="GO" id="GO:0022857">
    <property type="term" value="F:transmembrane transporter activity"/>
    <property type="evidence" value="ECO:0007669"/>
    <property type="project" value="TreeGrafter"/>
</dbReference>
<protein>
    <submittedName>
        <fullName evidence="9">ABC transporter permease</fullName>
    </submittedName>
</protein>
<dbReference type="InterPro" id="IPR003838">
    <property type="entry name" value="ABC3_permease_C"/>
</dbReference>
<feature type="transmembrane region" description="Helical" evidence="6">
    <location>
        <begin position="373"/>
        <end position="391"/>
    </location>
</feature>
<evidence type="ECO:0000313" key="9">
    <source>
        <dbReference type="EMBL" id="MBW3467035.1"/>
    </source>
</evidence>
<evidence type="ECO:0000256" key="3">
    <source>
        <dbReference type="ARBA" id="ARBA00022692"/>
    </source>
</evidence>
<name>A0A951MCL4_9BACT</name>
<dbReference type="Proteomes" id="UP000727490">
    <property type="component" value="Unassembled WGS sequence"/>
</dbReference>